<dbReference type="SUPFAM" id="SSF53732">
    <property type="entry name" value="Aconitase iron-sulfur domain"/>
    <property type="match status" value="1"/>
</dbReference>
<feature type="domain" description="Aconitase/3-isopropylmalate dehydratase large subunit alpha/beta/alpha" evidence="7">
    <location>
        <begin position="213"/>
        <end position="419"/>
    </location>
</feature>
<dbReference type="Pfam" id="PF00330">
    <property type="entry name" value="Aconitase"/>
    <property type="match status" value="2"/>
</dbReference>
<dbReference type="GO" id="GO:0170034">
    <property type="term" value="P:L-amino acid biosynthetic process"/>
    <property type="evidence" value="ECO:0007669"/>
    <property type="project" value="UniProtKB-ARBA"/>
</dbReference>
<name>A0A1R3RGJ4_ASPC5</name>
<dbReference type="Gene3D" id="3.30.499.10">
    <property type="entry name" value="Aconitase, domain 3"/>
    <property type="match status" value="2"/>
</dbReference>
<evidence type="ECO:0000256" key="4">
    <source>
        <dbReference type="ARBA" id="ARBA00023014"/>
    </source>
</evidence>
<dbReference type="Proteomes" id="UP000188318">
    <property type="component" value="Unassembled WGS sequence"/>
</dbReference>
<protein>
    <recommendedName>
        <fullName evidence="11">Aconitase/3-isopropylmalate dehydratase large subunit alpha/beta/alpha domain-containing protein</fullName>
    </recommendedName>
</protein>
<dbReference type="InterPro" id="IPR050067">
    <property type="entry name" value="IPM_dehydratase_rel_enz"/>
</dbReference>
<feature type="compositionally biased region" description="Low complexity" evidence="6">
    <location>
        <begin position="594"/>
        <end position="603"/>
    </location>
</feature>
<keyword evidence="3" id="KW-0408">Iron</keyword>
<evidence type="ECO:0000256" key="2">
    <source>
        <dbReference type="ARBA" id="ARBA00022723"/>
    </source>
</evidence>
<comment type="similarity">
    <text evidence="1">Belongs to the aconitase/IPM isomerase family.</text>
</comment>
<dbReference type="AlphaFoldDB" id="A0A1R3RGJ4"/>
<evidence type="ECO:0000256" key="1">
    <source>
        <dbReference type="ARBA" id="ARBA00007185"/>
    </source>
</evidence>
<accession>A0A1R3RGJ4</accession>
<feature type="region of interest" description="Disordered" evidence="6">
    <location>
        <begin position="577"/>
        <end position="635"/>
    </location>
</feature>
<gene>
    <name evidence="9" type="ORF">ASPCADRAFT_209555</name>
</gene>
<keyword evidence="2" id="KW-0479">Metal-binding</keyword>
<sequence length="827" mass="89822">MGDAAESAFSPLLQVLQQTRNVSLSEATTVGAHTQGNVLTQLAEVIELLKAQNITREANALADVLVISRQPTELGGLGLSETDSLTSEQEAEITFLVVAWLESLNSTDRARAPPVPLAVRPPGRRGMTLSEKIFALHDIDRRGSVAPGELIRVDVDWVIASEASWAGMERTYDSLGKPGIYRNDRFWLAGDHIVDPRVNQHPKVQALIDASERAKRVFKMTDYQGMNYTILHTEFYRERAQPGMVVVGSDSHTCSSGALGCLAIGLGAADVTLPLVTGETWFKIPESVNIRLVGAPKPGIGGKDTILYILQQLKRNTVAAERIVEFTGPGVKHLSCDARFAISNMTTEFGGITGVFVADHITKEFVEKRRLPRNKAASIYFKPDDDAEYAETHEIDLGQVQSFMAKYPNPDDVVPVTEQEGMHLDGCFIGACTTAEEDLILGALVLEQGLQRGLKPVTQGKRKVVPGSVPILRRLRELGLTQIYEDAGFEIGIPGCSYCVGMSADKAAPGEVWISSQNRNFENRMGQGSIGNLASAATVAASSFEMKLRDPHEFLDAIDLDRWHSLRGISVSATEPAEEQLTYVEPNGSDAADTTTTTTTTTTNQPDNKPSEAETETEAQAPQTETSKTQTSSSDILTGKVQRLGDFVDTDALAPAEALINMKTNEIAGQHCLEHTNPDFRQRVKDGFNIVVAGKAFGCGSSREQAVMALLGCGVQCIIAKSFAFIFQRNMPSLGLLGITLTDEEFYAAAEEGSEISIDFKAKVIDVDGRKFGFQLSQMEKELFQYGGIASAFRKFGNRLFEQMTRPKNLGGAKGVASEGPHAGLQW</sequence>
<evidence type="ECO:0000256" key="6">
    <source>
        <dbReference type="SAM" id="MobiDB-lite"/>
    </source>
</evidence>
<dbReference type="GO" id="GO:0051536">
    <property type="term" value="F:iron-sulfur cluster binding"/>
    <property type="evidence" value="ECO:0007669"/>
    <property type="project" value="UniProtKB-KW"/>
</dbReference>
<dbReference type="VEuPathDB" id="FungiDB:ASPCADRAFT_209555"/>
<dbReference type="GO" id="GO:0046872">
    <property type="term" value="F:metal ion binding"/>
    <property type="evidence" value="ECO:0007669"/>
    <property type="project" value="UniProtKB-KW"/>
</dbReference>
<dbReference type="PRINTS" id="PR00415">
    <property type="entry name" value="ACONITASE"/>
</dbReference>
<keyword evidence="10" id="KW-1185">Reference proteome</keyword>
<evidence type="ECO:0000313" key="9">
    <source>
        <dbReference type="EMBL" id="OOF93607.1"/>
    </source>
</evidence>
<dbReference type="STRING" id="602072.A0A1R3RGJ4"/>
<dbReference type="OMA" id="WAGMETT"/>
<dbReference type="PANTHER" id="PTHR43822:SF2">
    <property type="entry name" value="HOMOACONITASE, MITOCHONDRIAL"/>
    <property type="match status" value="1"/>
</dbReference>
<dbReference type="GO" id="GO:0016836">
    <property type="term" value="F:hydro-lyase activity"/>
    <property type="evidence" value="ECO:0007669"/>
    <property type="project" value="InterPro"/>
</dbReference>
<evidence type="ECO:0000259" key="8">
    <source>
        <dbReference type="Pfam" id="PF00694"/>
    </source>
</evidence>
<reference evidence="10" key="1">
    <citation type="journal article" date="2017" name="Genome Biol.">
        <title>Comparative genomics reveals high biological diversity and specific adaptations in the industrially and medically important fungal genus Aspergillus.</title>
        <authorList>
            <person name="de Vries R.P."/>
            <person name="Riley R."/>
            <person name="Wiebenga A."/>
            <person name="Aguilar-Osorio G."/>
            <person name="Amillis S."/>
            <person name="Uchima C.A."/>
            <person name="Anderluh G."/>
            <person name="Asadollahi M."/>
            <person name="Askin M."/>
            <person name="Barry K."/>
            <person name="Battaglia E."/>
            <person name="Bayram O."/>
            <person name="Benocci T."/>
            <person name="Braus-Stromeyer S.A."/>
            <person name="Caldana C."/>
            <person name="Canovas D."/>
            <person name="Cerqueira G.C."/>
            <person name="Chen F."/>
            <person name="Chen W."/>
            <person name="Choi C."/>
            <person name="Clum A."/>
            <person name="Dos Santos R.A."/>
            <person name="Damasio A.R."/>
            <person name="Diallinas G."/>
            <person name="Emri T."/>
            <person name="Fekete E."/>
            <person name="Flipphi M."/>
            <person name="Freyberg S."/>
            <person name="Gallo A."/>
            <person name="Gournas C."/>
            <person name="Habgood R."/>
            <person name="Hainaut M."/>
            <person name="Harispe M.L."/>
            <person name="Henrissat B."/>
            <person name="Hilden K.S."/>
            <person name="Hope R."/>
            <person name="Hossain A."/>
            <person name="Karabika E."/>
            <person name="Karaffa L."/>
            <person name="Karanyi Z."/>
            <person name="Krasevec N."/>
            <person name="Kuo A."/>
            <person name="Kusch H."/>
            <person name="LaButti K."/>
            <person name="Lagendijk E.L."/>
            <person name="Lapidus A."/>
            <person name="Levasseur A."/>
            <person name="Lindquist E."/>
            <person name="Lipzen A."/>
            <person name="Logrieco A.F."/>
            <person name="MacCabe A."/>
            <person name="Maekelae M.R."/>
            <person name="Malavazi I."/>
            <person name="Melin P."/>
            <person name="Meyer V."/>
            <person name="Mielnichuk N."/>
            <person name="Miskei M."/>
            <person name="Molnar A.P."/>
            <person name="Mule G."/>
            <person name="Ngan C.Y."/>
            <person name="Orejas M."/>
            <person name="Orosz E."/>
            <person name="Ouedraogo J.P."/>
            <person name="Overkamp K.M."/>
            <person name="Park H.-S."/>
            <person name="Perrone G."/>
            <person name="Piumi F."/>
            <person name="Punt P.J."/>
            <person name="Ram A.F."/>
            <person name="Ramon A."/>
            <person name="Rauscher S."/>
            <person name="Record E."/>
            <person name="Riano-Pachon D.M."/>
            <person name="Robert V."/>
            <person name="Roehrig J."/>
            <person name="Ruller R."/>
            <person name="Salamov A."/>
            <person name="Salih N.S."/>
            <person name="Samson R.A."/>
            <person name="Sandor E."/>
            <person name="Sanguinetti M."/>
            <person name="Schuetze T."/>
            <person name="Sepcic K."/>
            <person name="Shelest E."/>
            <person name="Sherlock G."/>
            <person name="Sophianopoulou V."/>
            <person name="Squina F.M."/>
            <person name="Sun H."/>
            <person name="Susca A."/>
            <person name="Todd R.B."/>
            <person name="Tsang A."/>
            <person name="Unkles S.E."/>
            <person name="van de Wiele N."/>
            <person name="van Rossen-Uffink D."/>
            <person name="Oliveira J.V."/>
            <person name="Vesth T.C."/>
            <person name="Visser J."/>
            <person name="Yu J.-H."/>
            <person name="Zhou M."/>
            <person name="Andersen M.R."/>
            <person name="Archer D.B."/>
            <person name="Baker S.E."/>
            <person name="Benoit I."/>
            <person name="Brakhage A.A."/>
            <person name="Braus G.H."/>
            <person name="Fischer R."/>
            <person name="Frisvad J.C."/>
            <person name="Goldman G.H."/>
            <person name="Houbraken J."/>
            <person name="Oakley B."/>
            <person name="Pocsi I."/>
            <person name="Scazzocchio C."/>
            <person name="Seiboth B."/>
            <person name="vanKuyk P.A."/>
            <person name="Wortman J."/>
            <person name="Dyer P.S."/>
            <person name="Grigoriev I.V."/>
        </authorList>
    </citation>
    <scope>NUCLEOTIDE SEQUENCE [LARGE SCALE GENOMIC DNA]</scope>
    <source>
        <strain evidence="10">ITEM 5010</strain>
    </source>
</reference>
<evidence type="ECO:0000256" key="5">
    <source>
        <dbReference type="ARBA" id="ARBA00023239"/>
    </source>
</evidence>
<dbReference type="Pfam" id="PF00694">
    <property type="entry name" value="Aconitase_C"/>
    <property type="match status" value="1"/>
</dbReference>
<feature type="domain" description="Aconitase A/isopropylmalate dehydratase small subunit swivel" evidence="8">
    <location>
        <begin position="675"/>
        <end position="743"/>
    </location>
</feature>
<dbReference type="CDD" id="cd01577">
    <property type="entry name" value="IPMI_Swivel"/>
    <property type="match status" value="1"/>
</dbReference>
<dbReference type="InterPro" id="IPR000573">
    <property type="entry name" value="AconitaseA/IPMdHydase_ssu_swvl"/>
</dbReference>
<evidence type="ECO:0000259" key="7">
    <source>
        <dbReference type="Pfam" id="PF00330"/>
    </source>
</evidence>
<dbReference type="SUPFAM" id="SSF52016">
    <property type="entry name" value="LeuD/IlvD-like"/>
    <property type="match status" value="1"/>
</dbReference>
<proteinExistence type="inferred from homology"/>
<dbReference type="EMBL" id="KV907504">
    <property type="protein sequence ID" value="OOF93607.1"/>
    <property type="molecule type" value="Genomic_DNA"/>
</dbReference>
<dbReference type="OrthoDB" id="419183at2759"/>
<dbReference type="InterPro" id="IPR015928">
    <property type="entry name" value="Aconitase/3IPM_dehydase_swvl"/>
</dbReference>
<feature type="compositionally biased region" description="Low complexity" evidence="6">
    <location>
        <begin position="618"/>
        <end position="634"/>
    </location>
</feature>
<dbReference type="InterPro" id="IPR015931">
    <property type="entry name" value="Acnase/IPM_dHydase_lsu_aba_1/3"/>
</dbReference>
<evidence type="ECO:0000256" key="3">
    <source>
        <dbReference type="ARBA" id="ARBA00023004"/>
    </source>
</evidence>
<dbReference type="InterPro" id="IPR033940">
    <property type="entry name" value="IPMI_Swivel"/>
</dbReference>
<dbReference type="InterPro" id="IPR036008">
    <property type="entry name" value="Aconitase_4Fe-4S_dom"/>
</dbReference>
<keyword evidence="5" id="KW-0456">Lyase</keyword>
<keyword evidence="4" id="KW-0411">Iron-sulfur</keyword>
<evidence type="ECO:0000313" key="10">
    <source>
        <dbReference type="Proteomes" id="UP000188318"/>
    </source>
</evidence>
<dbReference type="PANTHER" id="PTHR43822">
    <property type="entry name" value="HOMOACONITASE, MITOCHONDRIAL-RELATED"/>
    <property type="match status" value="1"/>
</dbReference>
<organism evidence="9 10">
    <name type="scientific">Aspergillus carbonarius (strain ITEM 5010)</name>
    <dbReference type="NCBI Taxonomy" id="602072"/>
    <lineage>
        <taxon>Eukaryota</taxon>
        <taxon>Fungi</taxon>
        <taxon>Dikarya</taxon>
        <taxon>Ascomycota</taxon>
        <taxon>Pezizomycotina</taxon>
        <taxon>Eurotiomycetes</taxon>
        <taxon>Eurotiomycetidae</taxon>
        <taxon>Eurotiales</taxon>
        <taxon>Aspergillaceae</taxon>
        <taxon>Aspergillus</taxon>
        <taxon>Aspergillus subgen. Circumdati</taxon>
    </lineage>
</organism>
<dbReference type="Gene3D" id="3.20.19.10">
    <property type="entry name" value="Aconitase, domain 4"/>
    <property type="match status" value="1"/>
</dbReference>
<dbReference type="InterPro" id="IPR011827">
    <property type="entry name" value="LeuD_type2/HacB/DmdB"/>
</dbReference>
<dbReference type="GO" id="GO:0170038">
    <property type="term" value="P:proteinogenic amino acid biosynthetic process"/>
    <property type="evidence" value="ECO:0007669"/>
    <property type="project" value="UniProtKB-ARBA"/>
</dbReference>
<feature type="domain" description="Aconitase/3-isopropylmalate dehydratase large subunit alpha/beta/alpha" evidence="7">
    <location>
        <begin position="420"/>
        <end position="544"/>
    </location>
</feature>
<dbReference type="InterPro" id="IPR001030">
    <property type="entry name" value="Acoase/IPM_deHydtase_lsu_aba"/>
</dbReference>
<dbReference type="NCBIfam" id="TIGR02087">
    <property type="entry name" value="LEUD_arch"/>
    <property type="match status" value="1"/>
</dbReference>
<evidence type="ECO:0008006" key="11">
    <source>
        <dbReference type="Google" id="ProtNLM"/>
    </source>
</evidence>